<dbReference type="GO" id="GO:0070478">
    <property type="term" value="P:nuclear-transcribed mRNA catabolic process, 3'-5' exonucleolytic nonsense-mediated decay"/>
    <property type="evidence" value="ECO:0007669"/>
    <property type="project" value="TreeGrafter"/>
</dbReference>
<dbReference type="Pfam" id="PF21408">
    <property type="entry name" value="MTR4-like_stalk"/>
    <property type="match status" value="1"/>
</dbReference>
<dbReference type="EMBL" id="VXIV02000709">
    <property type="protein sequence ID" value="KAF6036502.1"/>
    <property type="molecule type" value="Genomic_DNA"/>
</dbReference>
<keyword evidence="1" id="KW-0547">Nucleotide-binding</keyword>
<keyword evidence="3" id="KW-0347">Helicase</keyword>
<keyword evidence="2" id="KW-0378">Hydrolase</keyword>
<dbReference type="GO" id="GO:0003724">
    <property type="term" value="F:RNA helicase activity"/>
    <property type="evidence" value="ECO:0007669"/>
    <property type="project" value="UniProtKB-EC"/>
</dbReference>
<dbReference type="Gene3D" id="1.10.3380.30">
    <property type="match status" value="2"/>
</dbReference>
<dbReference type="Pfam" id="PF08148">
    <property type="entry name" value="DSHCT"/>
    <property type="match status" value="1"/>
</dbReference>
<dbReference type="FunFam" id="1.10.3380.30:FF:000001">
    <property type="entry name" value="Ski2 ATP-dependent RNA helicase"/>
    <property type="match status" value="1"/>
</dbReference>
<keyword evidence="6" id="KW-1133">Transmembrane helix</keyword>
<keyword evidence="4" id="KW-0067">ATP-binding</keyword>
<evidence type="ECO:0000256" key="6">
    <source>
        <dbReference type="SAM" id="Phobius"/>
    </source>
</evidence>
<evidence type="ECO:0000256" key="2">
    <source>
        <dbReference type="ARBA" id="ARBA00022801"/>
    </source>
</evidence>
<feature type="domain" description="ATP-dependent RNA helicase Ski2/MTR4 C-terminal" evidence="7">
    <location>
        <begin position="385"/>
        <end position="561"/>
    </location>
</feature>
<dbReference type="InterPro" id="IPR027417">
    <property type="entry name" value="P-loop_NTPase"/>
</dbReference>
<feature type="transmembrane region" description="Helical" evidence="6">
    <location>
        <begin position="35"/>
        <end position="57"/>
    </location>
</feature>
<comment type="catalytic activity">
    <reaction evidence="5">
        <text>ATP + H2O = ADP + phosphate + H(+)</text>
        <dbReference type="Rhea" id="RHEA:13065"/>
        <dbReference type="ChEBI" id="CHEBI:15377"/>
        <dbReference type="ChEBI" id="CHEBI:15378"/>
        <dbReference type="ChEBI" id="CHEBI:30616"/>
        <dbReference type="ChEBI" id="CHEBI:43474"/>
        <dbReference type="ChEBI" id="CHEBI:456216"/>
        <dbReference type="EC" id="3.6.4.13"/>
    </reaction>
</comment>
<comment type="caution">
    <text evidence="8">The sequence shown here is derived from an EMBL/GenBank/DDBJ whole genome shotgun (WGS) entry which is preliminary data.</text>
</comment>
<evidence type="ECO:0000256" key="4">
    <source>
        <dbReference type="ARBA" id="ARBA00022840"/>
    </source>
</evidence>
<evidence type="ECO:0000256" key="3">
    <source>
        <dbReference type="ARBA" id="ARBA00022806"/>
    </source>
</evidence>
<evidence type="ECO:0000256" key="1">
    <source>
        <dbReference type="ARBA" id="ARBA00022741"/>
    </source>
</evidence>
<accession>A0A7J7KCW5</accession>
<dbReference type="Proteomes" id="UP000593567">
    <property type="component" value="Unassembled WGS sequence"/>
</dbReference>
<evidence type="ECO:0000259" key="7">
    <source>
        <dbReference type="SMART" id="SM01142"/>
    </source>
</evidence>
<sequence>MAGRAGRRGLDTTGTVIILCKGDVPELSDLSRMMLVRFLSFHFLFSSFVSFLCFTFITDVFAGKLTVLESRFRLTYSMILNLLRVEKLRMQDMLKRSFSEFSSRKDEGKDRDLLHDLRKRVNNLQELDCFYCSKDIESYYKTCKAYQQLRRTLHAGVVTHPQCVKYLAAGRVILLQAFDVQAIAVTLTTNNRSPLLTDRTVTWWKDSIKKSATQEEITPHNSAQPLTFMAGQHIVLEVDPAHIFAITTQTVKIPVPEKIVDNFDRRQIPRFKDDPPSQATLELVSSLSSLSMEVLTELNPVAEFHLRDIDTVDDYSSLSSLRQSLDSFNSTKCSNFAEHFKVVSADMALKEELESVKFKLSDASLTLLPEYKERLRVLHELNYTDGAGIVRLKGKVACEIKQQELLVTELIFQNVMEGRHYTEIAALLSCVVFEQKNCSKPNLSSSLQKGVETITSVARELGEVQKKYVKDFVVEDYVSEFKFGLVEVVYEWARGTPFNEIIELTDVQEGIIIRCIQRLDELLRDVKDAARVIGNPIIGRKMEDASTSIKRDIVFAASLYTS</sequence>
<dbReference type="GO" id="GO:0016787">
    <property type="term" value="F:hydrolase activity"/>
    <property type="evidence" value="ECO:0007669"/>
    <property type="project" value="UniProtKB-KW"/>
</dbReference>
<reference evidence="8" key="1">
    <citation type="submission" date="2020-06" db="EMBL/GenBank/DDBJ databases">
        <title>Draft genome of Bugula neritina, a colonial animal packing powerful symbionts and potential medicines.</title>
        <authorList>
            <person name="Rayko M."/>
        </authorList>
    </citation>
    <scope>NUCLEOTIDE SEQUENCE [LARGE SCALE GENOMIC DNA]</scope>
    <source>
        <strain evidence="8">Kwan_BN1</strain>
    </source>
</reference>
<dbReference type="GO" id="GO:0005524">
    <property type="term" value="F:ATP binding"/>
    <property type="evidence" value="ECO:0007669"/>
    <property type="project" value="UniProtKB-KW"/>
</dbReference>
<dbReference type="PANTHER" id="PTHR12131">
    <property type="entry name" value="ATP-DEPENDENT RNA AND DNA HELICASE"/>
    <property type="match status" value="1"/>
</dbReference>
<dbReference type="Gene3D" id="3.40.50.300">
    <property type="entry name" value="P-loop containing nucleotide triphosphate hydrolases"/>
    <property type="match status" value="1"/>
</dbReference>
<name>A0A7J7KCW5_BUGNE</name>
<evidence type="ECO:0000313" key="8">
    <source>
        <dbReference type="EMBL" id="KAF6036502.1"/>
    </source>
</evidence>
<dbReference type="InterPro" id="IPR048392">
    <property type="entry name" value="MTR4-like_stalk"/>
</dbReference>
<dbReference type="InterPro" id="IPR025696">
    <property type="entry name" value="Beta-barrel_MTR4"/>
</dbReference>
<dbReference type="InterPro" id="IPR012961">
    <property type="entry name" value="Ski2/MTR4_C"/>
</dbReference>
<evidence type="ECO:0000313" key="9">
    <source>
        <dbReference type="Proteomes" id="UP000593567"/>
    </source>
</evidence>
<dbReference type="OrthoDB" id="64767at2759"/>
<gene>
    <name evidence="8" type="ORF">EB796_005178</name>
</gene>
<dbReference type="Pfam" id="PF13234">
    <property type="entry name" value="MTR4_beta-barrel"/>
    <property type="match status" value="1"/>
</dbReference>
<organism evidence="8 9">
    <name type="scientific">Bugula neritina</name>
    <name type="common">Brown bryozoan</name>
    <name type="synonym">Sertularia neritina</name>
    <dbReference type="NCBI Taxonomy" id="10212"/>
    <lineage>
        <taxon>Eukaryota</taxon>
        <taxon>Metazoa</taxon>
        <taxon>Spiralia</taxon>
        <taxon>Lophotrochozoa</taxon>
        <taxon>Bryozoa</taxon>
        <taxon>Gymnolaemata</taxon>
        <taxon>Cheilostomatida</taxon>
        <taxon>Flustrina</taxon>
        <taxon>Buguloidea</taxon>
        <taxon>Bugulidae</taxon>
        <taxon>Bugula</taxon>
    </lineage>
</organism>
<evidence type="ECO:0000256" key="5">
    <source>
        <dbReference type="ARBA" id="ARBA00047984"/>
    </source>
</evidence>
<dbReference type="GO" id="GO:0055087">
    <property type="term" value="C:Ski complex"/>
    <property type="evidence" value="ECO:0007669"/>
    <property type="project" value="TreeGrafter"/>
</dbReference>
<keyword evidence="6" id="KW-0472">Membrane</keyword>
<dbReference type="PANTHER" id="PTHR12131:SF1">
    <property type="entry name" value="ATP-DEPENDENT RNA HELICASE SUPV3L1, MITOCHONDRIAL-RELATED"/>
    <property type="match status" value="1"/>
</dbReference>
<dbReference type="SMART" id="SM01142">
    <property type="entry name" value="DSHCT"/>
    <property type="match status" value="1"/>
</dbReference>
<proteinExistence type="predicted"/>
<dbReference type="InterPro" id="IPR050699">
    <property type="entry name" value="RNA-DNA_Helicase"/>
</dbReference>
<keyword evidence="9" id="KW-1185">Reference proteome</keyword>
<dbReference type="AlphaFoldDB" id="A0A7J7KCW5"/>
<keyword evidence="6" id="KW-0812">Transmembrane</keyword>
<protein>
    <recommendedName>
        <fullName evidence="7">ATP-dependent RNA helicase Ski2/MTR4 C-terminal domain-containing protein</fullName>
    </recommendedName>
</protein>